<dbReference type="NCBIfam" id="TIGR01783">
    <property type="entry name" value="TonB-siderophor"/>
    <property type="match status" value="1"/>
</dbReference>
<evidence type="ECO:0000256" key="6">
    <source>
        <dbReference type="ARBA" id="ARBA00023077"/>
    </source>
</evidence>
<evidence type="ECO:0000256" key="1">
    <source>
        <dbReference type="ARBA" id="ARBA00004571"/>
    </source>
</evidence>
<dbReference type="SUPFAM" id="SSF56935">
    <property type="entry name" value="Porins"/>
    <property type="match status" value="1"/>
</dbReference>
<dbReference type="PROSITE" id="PS52016">
    <property type="entry name" value="TONB_DEPENDENT_REC_3"/>
    <property type="match status" value="1"/>
</dbReference>
<keyword evidence="13" id="KW-0675">Receptor</keyword>
<accession>C9LNC1</accession>
<dbReference type="InterPro" id="IPR036942">
    <property type="entry name" value="Beta-barrel_TonB_sf"/>
</dbReference>
<feature type="domain" description="TonB-dependent receptor-like beta-barrel" evidence="11">
    <location>
        <begin position="315"/>
        <end position="713"/>
    </location>
</feature>
<dbReference type="InterPro" id="IPR039426">
    <property type="entry name" value="TonB-dep_rcpt-like"/>
</dbReference>
<dbReference type="GO" id="GO:0015891">
    <property type="term" value="P:siderophore transport"/>
    <property type="evidence" value="ECO:0007669"/>
    <property type="project" value="InterPro"/>
</dbReference>
<dbReference type="GO" id="GO:0038023">
    <property type="term" value="F:signaling receptor activity"/>
    <property type="evidence" value="ECO:0007669"/>
    <property type="project" value="InterPro"/>
</dbReference>
<evidence type="ECO:0000256" key="10">
    <source>
        <dbReference type="RuleBase" id="RU003357"/>
    </source>
</evidence>
<comment type="caution">
    <text evidence="13">The sequence shown here is derived from an EMBL/GenBank/DDBJ whole genome shotgun (WGS) entry which is preliminary data.</text>
</comment>
<evidence type="ECO:0000313" key="14">
    <source>
        <dbReference type="Proteomes" id="UP000004736"/>
    </source>
</evidence>
<dbReference type="AlphaFoldDB" id="C9LNC1"/>
<keyword evidence="3 9" id="KW-0813">Transport</keyword>
<dbReference type="CDD" id="cd01347">
    <property type="entry name" value="ligand_gated_channel"/>
    <property type="match status" value="1"/>
</dbReference>
<gene>
    <name evidence="13" type="ORF">GCWU000321_01042</name>
</gene>
<dbReference type="EMBL" id="ACIM02000001">
    <property type="protein sequence ID" value="EEW97057.1"/>
    <property type="molecule type" value="Genomic_DNA"/>
</dbReference>
<evidence type="ECO:0000259" key="12">
    <source>
        <dbReference type="Pfam" id="PF07715"/>
    </source>
</evidence>
<dbReference type="Pfam" id="PF07715">
    <property type="entry name" value="Plug"/>
    <property type="match status" value="1"/>
</dbReference>
<dbReference type="Gene3D" id="2.40.170.20">
    <property type="entry name" value="TonB-dependent receptor, beta-barrel domain"/>
    <property type="match status" value="1"/>
</dbReference>
<keyword evidence="8 9" id="KW-0998">Cell outer membrane</keyword>
<evidence type="ECO:0000256" key="5">
    <source>
        <dbReference type="ARBA" id="ARBA00022692"/>
    </source>
</evidence>
<evidence type="ECO:0000256" key="2">
    <source>
        <dbReference type="ARBA" id="ARBA00009810"/>
    </source>
</evidence>
<reference evidence="13" key="1">
    <citation type="submission" date="2009-09" db="EMBL/GenBank/DDBJ databases">
        <authorList>
            <person name="Weinstock G."/>
            <person name="Sodergren E."/>
            <person name="Clifton S."/>
            <person name="Fulton L."/>
            <person name="Fulton B."/>
            <person name="Courtney L."/>
            <person name="Fronick C."/>
            <person name="Harrison M."/>
            <person name="Strong C."/>
            <person name="Farmer C."/>
            <person name="Delahaunty K."/>
            <person name="Markovic C."/>
            <person name="Hall O."/>
            <person name="Minx P."/>
            <person name="Tomlinson C."/>
            <person name="Mitreva M."/>
            <person name="Nelson J."/>
            <person name="Hou S."/>
            <person name="Wollam A."/>
            <person name="Pepin K.H."/>
            <person name="Johnson M."/>
            <person name="Bhonagiri V."/>
            <person name="Nash W.E."/>
            <person name="Warren W."/>
            <person name="Chinwalla A."/>
            <person name="Mardis E.R."/>
            <person name="Wilson R.K."/>
        </authorList>
    </citation>
    <scope>NUCLEOTIDE SEQUENCE [LARGE SCALE GENOMIC DNA]</scope>
    <source>
        <strain evidence="13">DSM 15470</strain>
    </source>
</reference>
<evidence type="ECO:0000256" key="4">
    <source>
        <dbReference type="ARBA" id="ARBA00022452"/>
    </source>
</evidence>
<dbReference type="STRING" id="592028.GCWU000321_01042"/>
<keyword evidence="4 9" id="KW-1134">Transmembrane beta strand</keyword>
<dbReference type="GO" id="GO:0015344">
    <property type="term" value="F:siderophore uptake transmembrane transporter activity"/>
    <property type="evidence" value="ECO:0007669"/>
    <property type="project" value="TreeGrafter"/>
</dbReference>
<dbReference type="InterPro" id="IPR010105">
    <property type="entry name" value="TonB_sidphr_rcpt"/>
</dbReference>
<keyword evidence="7 9" id="KW-0472">Membrane</keyword>
<dbReference type="InterPro" id="IPR000531">
    <property type="entry name" value="Beta-barrel_TonB"/>
</dbReference>
<organism evidence="13 14">
    <name type="scientific">Dialister invisus DSM 15470</name>
    <dbReference type="NCBI Taxonomy" id="592028"/>
    <lineage>
        <taxon>Bacteria</taxon>
        <taxon>Bacillati</taxon>
        <taxon>Bacillota</taxon>
        <taxon>Negativicutes</taxon>
        <taxon>Veillonellales</taxon>
        <taxon>Veillonellaceae</taxon>
        <taxon>Dialister</taxon>
    </lineage>
</organism>
<evidence type="ECO:0000256" key="7">
    <source>
        <dbReference type="ARBA" id="ARBA00023136"/>
    </source>
</evidence>
<name>C9LNC1_9FIRM</name>
<dbReference type="InterPro" id="IPR012910">
    <property type="entry name" value="Plug_dom"/>
</dbReference>
<dbReference type="eggNOG" id="COG4774">
    <property type="taxonomic scope" value="Bacteria"/>
</dbReference>
<keyword evidence="6 10" id="KW-0798">TonB box</keyword>
<evidence type="ECO:0000256" key="3">
    <source>
        <dbReference type="ARBA" id="ARBA00022448"/>
    </source>
</evidence>
<dbReference type="InterPro" id="IPR037066">
    <property type="entry name" value="Plug_dom_sf"/>
</dbReference>
<dbReference type="PANTHER" id="PTHR32552">
    <property type="entry name" value="FERRICHROME IRON RECEPTOR-RELATED"/>
    <property type="match status" value="1"/>
</dbReference>
<evidence type="ECO:0000313" key="13">
    <source>
        <dbReference type="EMBL" id="EEW97057.1"/>
    </source>
</evidence>
<sequence length="747" mass="83316">MQERQVLRGIYFIVQLFVGKKRRDGKMKKKLLAIAVAAAAGAALCGITADAAVYQLDEIIVNGDKYTDDTIMPGGKTDRRIHFGLYGNMDLMDVPANIASYTEKTIKQNYIPARTFMNTVTNNPSIMVGGASTNNNVELQIRGSAFNTHDMTMDGLPGMMAMGIIPMNWVEKIDVVTGPNIVLSGTGINQSVSGYINFVPKIAKDKPILAISETYSSHRLFNHAIDWGQRFGDDHRYGIRINAERYSGTTSFSNETLHGNDLYIHFDQRTKSSNTSVMYGHDHVINHGMPEVLNVINNWGGTVTKLPDPSKVVENFMPTWSDLSHQRHVYTLSHEQQLNGHVTFYLKGGYEKLSWPGYYDQKPVLLNDAGDYNFGKWGFGSAQDSKWSRRSLTTGFLFNIDTPSVSHKINFGFEMLSNGWYYMNASAKRSKPEGNIYTGIWKVNDGAPMLSSGPWYISSRKINRSLILTDTISAMDGNLRVILGARRQNIQTKSFSTSGALTKKYDKTKTSPTVGVLYKLTPTLSVYGNYSEGLTTLSIPSGTKNEKEVLPPVQTKQYEFGLKKDFKDWVTTLSFFHIKQPTGITNSDNYYVLDGETRNRGVEWNISGKVSSNLTLTGGLMLLDAKYKRTQNGANDGNRVHGTPKLNATLALNWDTPVKGLSINGRVVHFGKSYADTGNKVNVSSWTRFDLGATYDTELAKIPTTFSFNAYNLFDRKYWSTATTVWADGMVMLNPGRTYILSATMHF</sequence>
<dbReference type="GO" id="GO:0009279">
    <property type="term" value="C:cell outer membrane"/>
    <property type="evidence" value="ECO:0007669"/>
    <property type="project" value="UniProtKB-SubCell"/>
</dbReference>
<dbReference type="Pfam" id="PF00593">
    <property type="entry name" value="TonB_dep_Rec_b-barrel"/>
    <property type="match status" value="1"/>
</dbReference>
<evidence type="ECO:0000256" key="8">
    <source>
        <dbReference type="ARBA" id="ARBA00023237"/>
    </source>
</evidence>
<comment type="similarity">
    <text evidence="2 9 10">Belongs to the TonB-dependent receptor family.</text>
</comment>
<dbReference type="Gene3D" id="2.170.130.10">
    <property type="entry name" value="TonB-dependent receptor, plug domain"/>
    <property type="match status" value="1"/>
</dbReference>
<keyword evidence="14" id="KW-1185">Reference proteome</keyword>
<dbReference type="Proteomes" id="UP000004736">
    <property type="component" value="Unassembled WGS sequence"/>
</dbReference>
<evidence type="ECO:0000259" key="11">
    <source>
        <dbReference type="Pfam" id="PF00593"/>
    </source>
</evidence>
<proteinExistence type="inferred from homology"/>
<comment type="subcellular location">
    <subcellularLocation>
        <location evidence="1 9">Cell outer membrane</location>
        <topology evidence="1 9">Multi-pass membrane protein</topology>
    </subcellularLocation>
</comment>
<dbReference type="PANTHER" id="PTHR32552:SF82">
    <property type="entry name" value="FCUA PROTEIN"/>
    <property type="match status" value="1"/>
</dbReference>
<evidence type="ECO:0000256" key="9">
    <source>
        <dbReference type="PROSITE-ProRule" id="PRU01360"/>
    </source>
</evidence>
<feature type="domain" description="TonB-dependent receptor plug" evidence="12">
    <location>
        <begin position="91"/>
        <end position="187"/>
    </location>
</feature>
<dbReference type="HOGENOM" id="CLU_008287_22_0_9"/>
<protein>
    <submittedName>
        <fullName evidence="13">TonB-dependent siderophore receptor</fullName>
    </submittedName>
</protein>
<keyword evidence="5 9" id="KW-0812">Transmembrane</keyword>